<dbReference type="EMBL" id="MU005571">
    <property type="protein sequence ID" value="KAF2690212.1"/>
    <property type="molecule type" value="Genomic_DNA"/>
</dbReference>
<sequence>MTSSHRQLACVNYHVAEVCPLADVELLPARLMLDKEHPTPPYDMHYDENTYICGTINGHAVVVATYSLGETGNVNARRLIGFIFKTSYIRIAVLISIRGRVPYLTLSKNLLNNIYLSNVVVR</sequence>
<organism evidence="1 2">
    <name type="scientific">Lentithecium fluviatile CBS 122367</name>
    <dbReference type="NCBI Taxonomy" id="1168545"/>
    <lineage>
        <taxon>Eukaryota</taxon>
        <taxon>Fungi</taxon>
        <taxon>Dikarya</taxon>
        <taxon>Ascomycota</taxon>
        <taxon>Pezizomycotina</taxon>
        <taxon>Dothideomycetes</taxon>
        <taxon>Pleosporomycetidae</taxon>
        <taxon>Pleosporales</taxon>
        <taxon>Massarineae</taxon>
        <taxon>Lentitheciaceae</taxon>
        <taxon>Lentithecium</taxon>
    </lineage>
</organism>
<gene>
    <name evidence="1" type="ORF">K458DRAFT_289770</name>
</gene>
<dbReference type="AlphaFoldDB" id="A0A6G1JI46"/>
<evidence type="ECO:0000313" key="1">
    <source>
        <dbReference type="EMBL" id="KAF2690212.1"/>
    </source>
</evidence>
<dbReference type="GO" id="GO:0003824">
    <property type="term" value="F:catalytic activity"/>
    <property type="evidence" value="ECO:0007669"/>
    <property type="project" value="InterPro"/>
</dbReference>
<keyword evidence="2" id="KW-1185">Reference proteome</keyword>
<dbReference type="OrthoDB" id="626167at2759"/>
<name>A0A6G1JI46_9PLEO</name>
<protein>
    <submittedName>
        <fullName evidence="1">Uncharacterized protein</fullName>
    </submittedName>
</protein>
<proteinExistence type="predicted"/>
<reference evidence="1" key="1">
    <citation type="journal article" date="2020" name="Stud. Mycol.">
        <title>101 Dothideomycetes genomes: a test case for predicting lifestyles and emergence of pathogens.</title>
        <authorList>
            <person name="Haridas S."/>
            <person name="Albert R."/>
            <person name="Binder M."/>
            <person name="Bloem J."/>
            <person name="Labutti K."/>
            <person name="Salamov A."/>
            <person name="Andreopoulos B."/>
            <person name="Baker S."/>
            <person name="Barry K."/>
            <person name="Bills G."/>
            <person name="Bluhm B."/>
            <person name="Cannon C."/>
            <person name="Castanera R."/>
            <person name="Culley D."/>
            <person name="Daum C."/>
            <person name="Ezra D."/>
            <person name="Gonzalez J."/>
            <person name="Henrissat B."/>
            <person name="Kuo A."/>
            <person name="Liang C."/>
            <person name="Lipzen A."/>
            <person name="Lutzoni F."/>
            <person name="Magnuson J."/>
            <person name="Mondo S."/>
            <person name="Nolan M."/>
            <person name="Ohm R."/>
            <person name="Pangilinan J."/>
            <person name="Park H.-J."/>
            <person name="Ramirez L."/>
            <person name="Alfaro M."/>
            <person name="Sun H."/>
            <person name="Tritt A."/>
            <person name="Yoshinaga Y."/>
            <person name="Zwiers L.-H."/>
            <person name="Turgeon B."/>
            <person name="Goodwin S."/>
            <person name="Spatafora J."/>
            <person name="Crous P."/>
            <person name="Grigoriev I."/>
        </authorList>
    </citation>
    <scope>NUCLEOTIDE SEQUENCE</scope>
    <source>
        <strain evidence="1">CBS 122367</strain>
    </source>
</reference>
<evidence type="ECO:0000313" key="2">
    <source>
        <dbReference type="Proteomes" id="UP000799291"/>
    </source>
</evidence>
<dbReference type="Gene3D" id="3.40.50.1580">
    <property type="entry name" value="Nucleoside phosphorylase domain"/>
    <property type="match status" value="1"/>
</dbReference>
<dbReference type="InterPro" id="IPR035994">
    <property type="entry name" value="Nucleoside_phosphorylase_sf"/>
</dbReference>
<accession>A0A6G1JI46</accession>
<dbReference type="Proteomes" id="UP000799291">
    <property type="component" value="Unassembled WGS sequence"/>
</dbReference>
<dbReference type="GO" id="GO:0009116">
    <property type="term" value="P:nucleoside metabolic process"/>
    <property type="evidence" value="ECO:0007669"/>
    <property type="project" value="InterPro"/>
</dbReference>